<comment type="subcellular location">
    <subcellularLocation>
        <location evidence="1">Cell septum</location>
    </subcellularLocation>
</comment>
<evidence type="ECO:0000256" key="6">
    <source>
        <dbReference type="ARBA" id="ARBA00023306"/>
    </source>
</evidence>
<keyword evidence="4" id="KW-0749">Sporulation</keyword>
<dbReference type="InterPro" id="IPR006776">
    <property type="entry name" value="SsgB"/>
</dbReference>
<sequence>MTTTTHSIPEIVNGLRLYSDDGGDFQPAIVTYLRDRPHDLRITLLDTHLQARGCVYIARDLVCAVLAGGTALVGCDQVQIGPSGQAGRVLLRVRDGDGRWMDFHADRCQLQAIVDATLELVPSGNEHVDIDGALAALLTRGA</sequence>
<keyword evidence="3" id="KW-0132">Cell division</keyword>
<evidence type="ECO:0000256" key="5">
    <source>
        <dbReference type="ARBA" id="ARBA00023210"/>
    </source>
</evidence>
<dbReference type="GO" id="GO:0030435">
    <property type="term" value="P:sporulation resulting in formation of a cellular spore"/>
    <property type="evidence" value="ECO:0007669"/>
    <property type="project" value="UniProtKB-KW"/>
</dbReference>
<evidence type="ECO:0000256" key="1">
    <source>
        <dbReference type="ARBA" id="ARBA00004431"/>
    </source>
</evidence>
<gene>
    <name evidence="7" type="ORF">Psi01_59400</name>
</gene>
<reference evidence="7 8" key="1">
    <citation type="submission" date="2021-01" db="EMBL/GenBank/DDBJ databases">
        <title>Whole genome shotgun sequence of Planobispora siamensis NBRC 107568.</title>
        <authorList>
            <person name="Komaki H."/>
            <person name="Tamura T."/>
        </authorList>
    </citation>
    <scope>NUCLEOTIDE SEQUENCE [LARGE SCALE GENOMIC DNA]</scope>
    <source>
        <strain evidence="7 8">NBRC 107568</strain>
    </source>
</reference>
<dbReference type="InterPro" id="IPR038658">
    <property type="entry name" value="SsgB_sf"/>
</dbReference>
<dbReference type="Gene3D" id="2.30.31.20">
    <property type="entry name" value="Sporulation-specific cell division protein SsgB"/>
    <property type="match status" value="1"/>
</dbReference>
<protein>
    <submittedName>
        <fullName evidence="7">Uncharacterized protein</fullName>
    </submittedName>
</protein>
<dbReference type="Pfam" id="PF04686">
    <property type="entry name" value="SsgA"/>
    <property type="match status" value="1"/>
</dbReference>
<comment type="similarity">
    <text evidence="2">Belongs to the SsgA family.</text>
</comment>
<dbReference type="RefSeq" id="WP_204067409.1">
    <property type="nucleotide sequence ID" value="NZ_BOOJ01000052.1"/>
</dbReference>
<evidence type="ECO:0000256" key="3">
    <source>
        <dbReference type="ARBA" id="ARBA00022618"/>
    </source>
</evidence>
<comment type="caution">
    <text evidence="7">The sequence shown here is derived from an EMBL/GenBank/DDBJ whole genome shotgun (WGS) entry which is preliminary data.</text>
</comment>
<evidence type="ECO:0000313" key="7">
    <source>
        <dbReference type="EMBL" id="GIH95310.1"/>
    </source>
</evidence>
<dbReference type="EMBL" id="BOOJ01000052">
    <property type="protein sequence ID" value="GIH95310.1"/>
    <property type="molecule type" value="Genomic_DNA"/>
</dbReference>
<dbReference type="Proteomes" id="UP000619788">
    <property type="component" value="Unassembled WGS sequence"/>
</dbReference>
<proteinExistence type="inferred from homology"/>
<name>A0A8J3SLE7_9ACTN</name>
<accession>A0A8J3SLE7</accession>
<keyword evidence="8" id="KW-1185">Reference proteome</keyword>
<organism evidence="7 8">
    <name type="scientific">Planobispora siamensis</name>
    <dbReference type="NCBI Taxonomy" id="936338"/>
    <lineage>
        <taxon>Bacteria</taxon>
        <taxon>Bacillati</taxon>
        <taxon>Actinomycetota</taxon>
        <taxon>Actinomycetes</taxon>
        <taxon>Streptosporangiales</taxon>
        <taxon>Streptosporangiaceae</taxon>
        <taxon>Planobispora</taxon>
    </lineage>
</organism>
<dbReference type="AlphaFoldDB" id="A0A8J3SLE7"/>
<evidence type="ECO:0000256" key="2">
    <source>
        <dbReference type="ARBA" id="ARBA00009323"/>
    </source>
</evidence>
<evidence type="ECO:0000256" key="4">
    <source>
        <dbReference type="ARBA" id="ARBA00022969"/>
    </source>
</evidence>
<keyword evidence="5" id="KW-0717">Septation</keyword>
<dbReference type="GO" id="GO:0030428">
    <property type="term" value="C:cell septum"/>
    <property type="evidence" value="ECO:0007669"/>
    <property type="project" value="UniProtKB-SubCell"/>
</dbReference>
<keyword evidence="6" id="KW-0131">Cell cycle</keyword>
<dbReference type="GO" id="GO:0000917">
    <property type="term" value="P:division septum assembly"/>
    <property type="evidence" value="ECO:0007669"/>
    <property type="project" value="UniProtKB-KW"/>
</dbReference>
<evidence type="ECO:0000313" key="8">
    <source>
        <dbReference type="Proteomes" id="UP000619788"/>
    </source>
</evidence>